<evidence type="ECO:0000256" key="2">
    <source>
        <dbReference type="ARBA" id="ARBA00022576"/>
    </source>
</evidence>
<dbReference type="FunFam" id="3.90.1150.10:FF:000166">
    <property type="entry name" value="Kynurenine/alpha-aminoadipate aminotransferase, mitochondrial"/>
    <property type="match status" value="1"/>
</dbReference>
<comment type="caution">
    <text evidence="6">The sequence shown here is derived from an EMBL/GenBank/DDBJ whole genome shotgun (WGS) entry which is preliminary data.</text>
</comment>
<reference evidence="6 7" key="1">
    <citation type="journal article" date="2020" name="G3 (Bethesda)">
        <title>Improved Reference Genome for Cyclotella cryptica CCMP332, a Model for Cell Wall Morphogenesis, Salinity Adaptation, and Lipid Production in Diatoms (Bacillariophyta).</title>
        <authorList>
            <person name="Roberts W.R."/>
            <person name="Downey K.M."/>
            <person name="Ruck E.C."/>
            <person name="Traller J.C."/>
            <person name="Alverson A.J."/>
        </authorList>
    </citation>
    <scope>NUCLEOTIDE SEQUENCE [LARGE SCALE GENOMIC DNA]</scope>
    <source>
        <strain evidence="6 7">CCMP332</strain>
    </source>
</reference>
<dbReference type="PANTHER" id="PTHR42790:SF19">
    <property type="entry name" value="KYNURENINE_ALPHA-AMINOADIPATE AMINOTRANSFERASE, MITOCHONDRIAL"/>
    <property type="match status" value="1"/>
</dbReference>
<dbReference type="PANTHER" id="PTHR42790">
    <property type="entry name" value="AMINOTRANSFERASE"/>
    <property type="match status" value="1"/>
</dbReference>
<dbReference type="InterPro" id="IPR004839">
    <property type="entry name" value="Aminotransferase_I/II_large"/>
</dbReference>
<evidence type="ECO:0000256" key="3">
    <source>
        <dbReference type="ARBA" id="ARBA00022679"/>
    </source>
</evidence>
<evidence type="ECO:0000256" key="4">
    <source>
        <dbReference type="ARBA" id="ARBA00022898"/>
    </source>
</evidence>
<feature type="domain" description="Aminotransferase class I/classII large" evidence="5">
    <location>
        <begin position="139"/>
        <end position="468"/>
    </location>
</feature>
<organism evidence="6 7">
    <name type="scientific">Cyclotella cryptica</name>
    <dbReference type="NCBI Taxonomy" id="29204"/>
    <lineage>
        <taxon>Eukaryota</taxon>
        <taxon>Sar</taxon>
        <taxon>Stramenopiles</taxon>
        <taxon>Ochrophyta</taxon>
        <taxon>Bacillariophyta</taxon>
        <taxon>Coscinodiscophyceae</taxon>
        <taxon>Thalassiosirophycidae</taxon>
        <taxon>Stephanodiscales</taxon>
        <taxon>Stephanodiscaceae</taxon>
        <taxon>Cyclotella</taxon>
    </lineage>
</organism>
<evidence type="ECO:0000313" key="6">
    <source>
        <dbReference type="EMBL" id="KAL3801514.1"/>
    </source>
</evidence>
<dbReference type="Gene3D" id="3.40.640.10">
    <property type="entry name" value="Type I PLP-dependent aspartate aminotransferase-like (Major domain)"/>
    <property type="match status" value="1"/>
</dbReference>
<accession>A0ABD3QMV2</accession>
<dbReference type="Proteomes" id="UP001516023">
    <property type="component" value="Unassembled WGS sequence"/>
</dbReference>
<gene>
    <name evidence="6" type="ORF">HJC23_000952</name>
</gene>
<dbReference type="SUPFAM" id="SSF53383">
    <property type="entry name" value="PLP-dependent transferases"/>
    <property type="match status" value="1"/>
</dbReference>
<sequence length="478" mass="52644">MNVISNYSKYLTPTSLARKPSAIRKLMPLMKNPGMVSLGGGLPNPAMFPFCGRIEFQVSMPPKSTSPHPSSKAADGMISFDHFKTMKLVLDGKDLEEALQYSPTPGLPGLVSQLRDIQSREHNLDSVIHGTANNPLYDLSVTVGSQDALTKAFEMLLQHDCDQVFLENPTYSGALAFLQPYGVKLTPINTDNRGLDPDHLHALLASSATTQGRRVLYTIPTAQNPSGVTLDNERRRAIYQLACEHDLIILEDDPYYFLSPERQSLVSFLELDAMNCQSEGQSVTTRGLGEVDSNLGKGGRVLRFDSFSKIFSAGMRIGFVTAPIPLLERINLHIQGTNLHNCGVSQAMVSQLLKAWDGWSGLDSHVKKVATFYGRRRDWIVEAAEKHLRPEGSVPLASWTTPNAGMFLWLQLHNIPDTKSLIEEKAAAANVLFVPGQAFDPLNRPSSYVRAAYSTASRDDMNVAMKRLADLIQGCKTN</sequence>
<keyword evidence="4" id="KW-0663">Pyridoxal phosphate</keyword>
<dbReference type="InterPro" id="IPR050859">
    <property type="entry name" value="Class-I_PLP-dep_aminotransf"/>
</dbReference>
<dbReference type="AlphaFoldDB" id="A0ABD3QMV2"/>
<dbReference type="InterPro" id="IPR015421">
    <property type="entry name" value="PyrdxlP-dep_Trfase_major"/>
</dbReference>
<name>A0ABD3QMV2_9STRA</name>
<evidence type="ECO:0000256" key="1">
    <source>
        <dbReference type="ARBA" id="ARBA00001933"/>
    </source>
</evidence>
<evidence type="ECO:0000313" key="7">
    <source>
        <dbReference type="Proteomes" id="UP001516023"/>
    </source>
</evidence>
<dbReference type="InterPro" id="IPR015424">
    <property type="entry name" value="PyrdxlP-dep_Trfase"/>
</dbReference>
<protein>
    <recommendedName>
        <fullName evidence="5">Aminotransferase class I/classII large domain-containing protein</fullName>
    </recommendedName>
</protein>
<dbReference type="GO" id="GO:0008483">
    <property type="term" value="F:transaminase activity"/>
    <property type="evidence" value="ECO:0007669"/>
    <property type="project" value="UniProtKB-KW"/>
</dbReference>
<comment type="cofactor">
    <cofactor evidence="1">
        <name>pyridoxal 5'-phosphate</name>
        <dbReference type="ChEBI" id="CHEBI:597326"/>
    </cofactor>
</comment>
<dbReference type="Pfam" id="PF00155">
    <property type="entry name" value="Aminotran_1_2"/>
    <property type="match status" value="1"/>
</dbReference>
<proteinExistence type="predicted"/>
<keyword evidence="3" id="KW-0808">Transferase</keyword>
<keyword evidence="7" id="KW-1185">Reference proteome</keyword>
<keyword evidence="2" id="KW-0032">Aminotransferase</keyword>
<dbReference type="CDD" id="cd00609">
    <property type="entry name" value="AAT_like"/>
    <property type="match status" value="1"/>
</dbReference>
<evidence type="ECO:0000259" key="5">
    <source>
        <dbReference type="Pfam" id="PF00155"/>
    </source>
</evidence>
<dbReference type="EMBL" id="JABMIG020000026">
    <property type="protein sequence ID" value="KAL3801514.1"/>
    <property type="molecule type" value="Genomic_DNA"/>
</dbReference>